<keyword evidence="3" id="KW-1133">Transmembrane helix</keyword>
<keyword evidence="1" id="KW-1188">Viral release from host cell</keyword>
<dbReference type="InterPro" id="IPR010090">
    <property type="entry name" value="Phage_tape_meas"/>
</dbReference>
<feature type="domain" description="Phage tail tape measure protein" evidence="4">
    <location>
        <begin position="300"/>
        <end position="563"/>
    </location>
</feature>
<evidence type="ECO:0000256" key="2">
    <source>
        <dbReference type="SAM" id="Coils"/>
    </source>
</evidence>
<reference evidence="5 6" key="1">
    <citation type="submission" date="2016-08" db="EMBL/GenBank/DDBJ databases">
        <authorList>
            <person name="Loux V."/>
            <person name="Rue O."/>
        </authorList>
    </citation>
    <scope>NUCLEOTIDE SEQUENCE [LARGE SCALE GENOMIC DNA]</scope>
    <source>
        <strain evidence="5 6">AFSSA_08CEB44bac</strain>
    </source>
</reference>
<feature type="coiled-coil region" evidence="2">
    <location>
        <begin position="836"/>
        <end position="880"/>
    </location>
</feature>
<comment type="caution">
    <text evidence="5">The sequence shown here is derived from an EMBL/GenBank/DDBJ whole genome shotgun (WGS) entry which is preliminary data.</text>
</comment>
<feature type="coiled-coil region" evidence="2">
    <location>
        <begin position="58"/>
        <end position="230"/>
    </location>
</feature>
<evidence type="ECO:0000313" key="6">
    <source>
        <dbReference type="Proteomes" id="UP000242164"/>
    </source>
</evidence>
<dbReference type="PANTHER" id="PTHR37813">
    <property type="entry name" value="FELS-2 PROPHAGE PROTEIN"/>
    <property type="match status" value="1"/>
</dbReference>
<evidence type="ECO:0000256" key="1">
    <source>
        <dbReference type="ARBA" id="ARBA00022612"/>
    </source>
</evidence>
<dbReference type="NCBIfam" id="TIGR01760">
    <property type="entry name" value="tape_meas_TP901"/>
    <property type="match status" value="2"/>
</dbReference>
<sequence length="1346" mass="147496">MANEINNLVVRLSLDNINFRQGIANSGRAVRTLQNELRSISTGMGGFASASQQTRAKMDVLNRIIEAQKEKVRALRQAYDQNKAKLGENNAATQRYAAQVNRAVADLNRFENELKQLNRQAEQKGIEKLNNSLKALQAEFRSITTGMGGFANAADQTRAKIDVLTRMVDKQKEKVRELQSVYNRVKAEEGEASQSAQRYAEQIHRATAELNRFETELQRSNRELEQQGNRLLNFGNRMETLGNHLQNAGAQIGIVFGGMTYAIGRGLKSAVTESMNFEQQMANVKAVSGATGNEMKKLSDLSVEMGEKTKFSSVEAGKGVEELIKAGVGLTDIINGGLEGALNLATAGELELGEAAEIASTALNSFKADNLSVAEAANILSGAANASATDVRELKYGLSMASAVAAGTGLTFKDTSTALAVFAQNGLKGSDAGTSLKTMLLNLVPSTKEATRTMFDLGLGAMDTNKAMQFLEERGIKPQGSSWEELAQQIHKYLEEQEGLGRYTKEHAKAWEKLLEEQNMYSSAFYDAHGKIKSLADISQLLKEKLAHLTDAQRQQALQTMFGTDAIRAANILYKEGADGVKNMYTEMSKVTAADVAATKINTLSGRIELLKSAFSTMKKTIGDALAPVISVFVAGLQKLVDGFNSLPAPVQKTIAIIGGVVLALTAVATAIGVVLAAAGAIVSGIGALATALGIVGGAAGLASAAVGVLGSAIAVLTGPVGLVAAALIGTGVVAYKAYQKATEDSIDSVNRFAENTEGKVSSSTKKVLGEYFKLSDGIRQKLTEIRLNHEVITEEQSQKLIGQYDKLANTIIEKTNARQQKEIEGLKKFFADSYVLTSEEENKRIEQLNQHYEQEKLKTQEKENKIKEILQTAAQEKRELTTSERISIQALQDEMDRVAVEHMTKNQMEQKVILENMRVQASEITARQAAEVVENSAKARDKVIEDAKKTRDEKIAEAIRQRDENKTITADEANAIIAEAKRQYDSTVSTAKDKHKEIVNEAKAQAGEHANQVDWETGQIKSKYQVMKDDVVQKMRDLWSDVKNKWEDLKKSTSQKVEEIKNTASQKWEDMKKAVRDKMQEVKSSVQDKWQEVEKFFSSIDLFSIGKSILEGLGRGIDAASGGLFSKAAGIAKEIKDTISGALEINSPSKVMIPLGSAVPEGLGVGIDKGQVFVVSAAKRVVGALNSQMKNIGPVFSSIASDGLRKISEQDLFQLNGNDPLTEYFNAIFVDGDWQNDWITHLPANMRDIVKNIGKQFERFAGLTKVEVNRFPKWQEVLSDNPEEIWYRPLEPLTQQSYMTSLNKEINLTVNMTNSLDGKELSKGTYRYTTEFQDREMERRKQFEG</sequence>
<keyword evidence="3" id="KW-0812">Transmembrane</keyword>
<dbReference type="Proteomes" id="UP000242164">
    <property type="component" value="Unassembled WGS sequence"/>
</dbReference>
<dbReference type="Pfam" id="PF10145">
    <property type="entry name" value="PhageMin_Tail"/>
    <property type="match status" value="1"/>
</dbReference>
<feature type="transmembrane region" description="Helical" evidence="3">
    <location>
        <begin position="655"/>
        <end position="679"/>
    </location>
</feature>
<dbReference type="RefSeq" id="WP_012095029.1">
    <property type="nucleotide sequence ID" value="NZ_CP066192.1"/>
</dbReference>
<dbReference type="GeneID" id="33897839"/>
<accession>A0AAX2CJ94</accession>
<evidence type="ECO:0000313" key="5">
    <source>
        <dbReference type="EMBL" id="SCL97866.1"/>
    </source>
</evidence>
<keyword evidence="2" id="KW-0175">Coiled coil</keyword>
<evidence type="ECO:0000259" key="4">
    <source>
        <dbReference type="Pfam" id="PF10145"/>
    </source>
</evidence>
<proteinExistence type="predicted"/>
<dbReference type="SUPFAM" id="SSF58113">
    <property type="entry name" value="Apolipoprotein A-I"/>
    <property type="match status" value="1"/>
</dbReference>
<feature type="transmembrane region" description="Helical" evidence="3">
    <location>
        <begin position="713"/>
        <end position="736"/>
    </location>
</feature>
<feature type="transmembrane region" description="Helical" evidence="3">
    <location>
        <begin position="686"/>
        <end position="707"/>
    </location>
</feature>
<organism evidence="5 6">
    <name type="scientific">Bacillus cytotoxicus</name>
    <dbReference type="NCBI Taxonomy" id="580165"/>
    <lineage>
        <taxon>Bacteria</taxon>
        <taxon>Bacillati</taxon>
        <taxon>Bacillota</taxon>
        <taxon>Bacilli</taxon>
        <taxon>Bacillales</taxon>
        <taxon>Bacillaceae</taxon>
        <taxon>Bacillus</taxon>
        <taxon>Bacillus cereus group</taxon>
    </lineage>
</organism>
<name>A0AAX2CJ94_9BACI</name>
<dbReference type="EMBL" id="FMIK01000038">
    <property type="protein sequence ID" value="SCL97866.1"/>
    <property type="molecule type" value="Genomic_DNA"/>
</dbReference>
<keyword evidence="3" id="KW-0472">Membrane</keyword>
<protein>
    <submittedName>
        <fullName evidence="5">Phage tail tape measure protein, TP901 family</fullName>
    </submittedName>
</protein>
<gene>
    <name evidence="5" type="ORF">BCB44BAC_02924</name>
</gene>
<evidence type="ECO:0000256" key="3">
    <source>
        <dbReference type="SAM" id="Phobius"/>
    </source>
</evidence>
<dbReference type="PANTHER" id="PTHR37813:SF1">
    <property type="entry name" value="FELS-2 PROPHAGE PROTEIN"/>
    <property type="match status" value="1"/>
</dbReference>
<dbReference type="Gene3D" id="1.20.120.20">
    <property type="entry name" value="Apolipoprotein"/>
    <property type="match status" value="1"/>
</dbReference>